<sequence>MRNVVIFVMNTNAKMKKTTTGFFPNIDPKVYLSLGILLLLSLIVFSFQYTRHIDCENAKFIIHSDEFLTNRVVEFYDNTEGAKSWEWDFGDSTVLDFRQRTLHKYKKPGDYIVKLKINGNCVHEKLITISSISQQTGYLPIIKSPNVVTVGESISFDVDKEDGESWEWSFGENGGTDALDKNPSYKFKSVGEKKITLIVNGDVEHTAVKTIYVAPKTIKAKQKIDIKSYEFEKPHVAFSLPVGNAQKDPLVDMLQYIPVSPKSKLKKDSISVEKKAPEISNEQLQLLFNQVAAQLKTKDDFKDYLCGKYDIPVVVNDSKLIPFDQFCQSIAGKKIKITALRVNKDQKNCIQNFNIQYKVKKYLIWMKE</sequence>
<dbReference type="InterPro" id="IPR022409">
    <property type="entry name" value="PKD/Chitinase_dom"/>
</dbReference>
<evidence type="ECO:0000259" key="1">
    <source>
        <dbReference type="PROSITE" id="PS50093"/>
    </source>
</evidence>
<evidence type="ECO:0000313" key="3">
    <source>
        <dbReference type="Proteomes" id="UP000199203"/>
    </source>
</evidence>
<accession>A0A1G7IMD0</accession>
<dbReference type="EMBL" id="FNBH01000001">
    <property type="protein sequence ID" value="SDF13890.1"/>
    <property type="molecule type" value="Genomic_DNA"/>
</dbReference>
<proteinExistence type="predicted"/>
<dbReference type="Gene3D" id="2.60.40.10">
    <property type="entry name" value="Immunoglobulins"/>
    <property type="match status" value="2"/>
</dbReference>
<protein>
    <recommendedName>
        <fullName evidence="1">PKD domain-containing protein</fullName>
    </recommendedName>
</protein>
<dbReference type="PROSITE" id="PS50093">
    <property type="entry name" value="PKD"/>
    <property type="match status" value="2"/>
</dbReference>
<feature type="domain" description="PKD" evidence="1">
    <location>
        <begin position="165"/>
        <end position="213"/>
    </location>
</feature>
<feature type="domain" description="PKD" evidence="1">
    <location>
        <begin position="84"/>
        <end position="120"/>
    </location>
</feature>
<gene>
    <name evidence="2" type="ORF">SAMN05421825_1132</name>
</gene>
<dbReference type="CDD" id="cd00146">
    <property type="entry name" value="PKD"/>
    <property type="match status" value="2"/>
</dbReference>
<dbReference type="AlphaFoldDB" id="A0A1G7IMD0"/>
<dbReference type="InterPro" id="IPR000601">
    <property type="entry name" value="PKD_dom"/>
</dbReference>
<dbReference type="Pfam" id="PF18911">
    <property type="entry name" value="PKD_4"/>
    <property type="match status" value="1"/>
</dbReference>
<dbReference type="InterPro" id="IPR035986">
    <property type="entry name" value="PKD_dom_sf"/>
</dbReference>
<dbReference type="InterPro" id="IPR013783">
    <property type="entry name" value="Ig-like_fold"/>
</dbReference>
<keyword evidence="3" id="KW-1185">Reference proteome</keyword>
<evidence type="ECO:0000313" key="2">
    <source>
        <dbReference type="EMBL" id="SDF13890.1"/>
    </source>
</evidence>
<dbReference type="STRING" id="454006.SAMN05421825_1132"/>
<dbReference type="SMART" id="SM00089">
    <property type="entry name" value="PKD"/>
    <property type="match status" value="2"/>
</dbReference>
<organism evidence="2 3">
    <name type="scientific">Epilithonimonas hungarica</name>
    <dbReference type="NCBI Taxonomy" id="454006"/>
    <lineage>
        <taxon>Bacteria</taxon>
        <taxon>Pseudomonadati</taxon>
        <taxon>Bacteroidota</taxon>
        <taxon>Flavobacteriia</taxon>
        <taxon>Flavobacteriales</taxon>
        <taxon>Weeksellaceae</taxon>
        <taxon>Chryseobacterium group</taxon>
        <taxon>Epilithonimonas</taxon>
    </lineage>
</organism>
<name>A0A1G7IMD0_9FLAO</name>
<reference evidence="3" key="1">
    <citation type="submission" date="2016-10" db="EMBL/GenBank/DDBJ databases">
        <authorList>
            <person name="Varghese N."/>
            <person name="Submissions S."/>
        </authorList>
    </citation>
    <scope>NUCLEOTIDE SEQUENCE [LARGE SCALE GENOMIC DNA]</scope>
    <source>
        <strain evidence="3">DSM 19684</strain>
    </source>
</reference>
<dbReference type="SUPFAM" id="SSF49299">
    <property type="entry name" value="PKD domain"/>
    <property type="match status" value="2"/>
</dbReference>
<dbReference type="Proteomes" id="UP000199203">
    <property type="component" value="Unassembled WGS sequence"/>
</dbReference>